<keyword evidence="4" id="KW-0175">Coiled coil</keyword>
<dbReference type="Gene3D" id="1.10.287.380">
    <property type="entry name" value="Valyl-tRNA synthetase, C-terminal domain"/>
    <property type="match status" value="1"/>
</dbReference>
<dbReference type="SMART" id="SM00382">
    <property type="entry name" value="AAA"/>
    <property type="match status" value="2"/>
</dbReference>
<protein>
    <submittedName>
        <fullName evidence="6">ABC transporter ATP-binding protein YbiT</fullName>
    </submittedName>
</protein>
<dbReference type="InterPro" id="IPR037118">
    <property type="entry name" value="Val-tRNA_synth_C_sf"/>
</dbReference>
<feature type="coiled-coil region" evidence="4">
    <location>
        <begin position="532"/>
        <end position="622"/>
    </location>
</feature>
<dbReference type="InterPro" id="IPR032524">
    <property type="entry name" value="ABC_tran_C"/>
</dbReference>
<dbReference type="Proteomes" id="UP001194714">
    <property type="component" value="Unassembled WGS sequence"/>
</dbReference>
<dbReference type="Gene3D" id="3.40.50.300">
    <property type="entry name" value="P-loop containing nucleotide triphosphate hydrolases"/>
    <property type="match status" value="2"/>
</dbReference>
<evidence type="ECO:0000313" key="6">
    <source>
        <dbReference type="EMBL" id="MBF5058844.1"/>
    </source>
</evidence>
<dbReference type="PROSITE" id="PS50893">
    <property type="entry name" value="ABC_TRANSPORTER_2"/>
    <property type="match status" value="2"/>
</dbReference>
<evidence type="ECO:0000256" key="1">
    <source>
        <dbReference type="ARBA" id="ARBA00022737"/>
    </source>
</evidence>
<dbReference type="Pfam" id="PF00005">
    <property type="entry name" value="ABC_tran"/>
    <property type="match status" value="2"/>
</dbReference>
<dbReference type="RefSeq" id="WP_194847135.1">
    <property type="nucleotide sequence ID" value="NZ_JAAEJV010000005.1"/>
</dbReference>
<dbReference type="PANTHER" id="PTHR19211">
    <property type="entry name" value="ATP-BINDING TRANSPORT PROTEIN-RELATED"/>
    <property type="match status" value="1"/>
</dbReference>
<organism evidence="6 7">
    <name type="scientific">Candidatus Neptunichlamydia vexilliferae</name>
    <dbReference type="NCBI Taxonomy" id="1651774"/>
    <lineage>
        <taxon>Bacteria</taxon>
        <taxon>Pseudomonadati</taxon>
        <taxon>Chlamydiota</taxon>
        <taxon>Chlamydiia</taxon>
        <taxon>Parachlamydiales</taxon>
        <taxon>Simkaniaceae</taxon>
        <taxon>Candidatus Neptunichlamydia</taxon>
    </lineage>
</organism>
<reference evidence="6 7" key="1">
    <citation type="submission" date="2020-01" db="EMBL/GenBank/DDBJ databases">
        <title>Draft genome sequence of Cand. Neptunochlamydia vexilliferae K9.</title>
        <authorList>
            <person name="Schulz F."/>
            <person name="Koestlbacher S."/>
            <person name="Wascher F."/>
            <person name="Pizzetti I."/>
            <person name="Horn M."/>
        </authorList>
    </citation>
    <scope>NUCLEOTIDE SEQUENCE [LARGE SCALE GENOMIC DNA]</scope>
    <source>
        <strain evidence="6 7">K9</strain>
    </source>
</reference>
<dbReference type="Pfam" id="PF12848">
    <property type="entry name" value="ABC_tran_Xtn"/>
    <property type="match status" value="1"/>
</dbReference>
<sequence>MLSVDDLTMIYGDRILFRGVTLHFSTRRRYGLVGANGAGKTTFLKILKGTVEPSGGTVNIPKEARLGMLDQDYSPFENVPILDLVMMGDKELWSLLKKKEKLLAQEKVDPEVLSEIEEQLTLKGGYRAHAKGAQLLSGLGIPSERQSAPLSTLSGGYKLRVLLAQVLFIEPEILLLDEPTNYLDLFSIRWLERYLIDYPGTLILSSHDRLFLNQVCQEIIDLDYGEMRRYVGNFDHFIQQKEKNVLVKEAELKSLSKRKKEIQRFIDRFKAKATKARQASSRERMIEKLEEEEKGHLLLPSSRQYPHFHFTSIRPPAQRALRVKGISKAFGEHAVLNNISFEVGRFEKVALVGPNGVGKSTLLEILTDHIKGDEGTALWGSHARYGYFPQNFRRLLNMEETLYDWLSKRSKGIPEQKVRQALGKMLFDEHAVRKKVSALSGGEGARLVFVDLMLAEHNCLVLDEPTNHLDMESVEALIAALKEYSGTLIMVSHNRYFISKISERIIELTPGEITDFQGGYEDFVKEHERDYLKEEVKEKKEIYHEKKEHRKERNRLKREIERLENEIAKTESEIEKVNETLATPGFYEKKPPIKQQEVINQKDKLEKKRENALNQWEAKIEEFDSNY</sequence>
<evidence type="ECO:0000259" key="5">
    <source>
        <dbReference type="PROSITE" id="PS50893"/>
    </source>
</evidence>
<dbReference type="InterPro" id="IPR003439">
    <property type="entry name" value="ABC_transporter-like_ATP-bd"/>
</dbReference>
<evidence type="ECO:0000256" key="2">
    <source>
        <dbReference type="ARBA" id="ARBA00022741"/>
    </source>
</evidence>
<dbReference type="InterPro" id="IPR003593">
    <property type="entry name" value="AAA+_ATPase"/>
</dbReference>
<dbReference type="EMBL" id="JAAEJV010000005">
    <property type="protein sequence ID" value="MBF5058844.1"/>
    <property type="molecule type" value="Genomic_DNA"/>
</dbReference>
<feature type="domain" description="ABC transporter" evidence="5">
    <location>
        <begin position="2"/>
        <end position="250"/>
    </location>
</feature>
<dbReference type="PANTHER" id="PTHR19211:SF96">
    <property type="entry name" value="ATP-BINDING PROTEIN YBIT-RELATED"/>
    <property type="match status" value="1"/>
</dbReference>
<dbReference type="Pfam" id="PF16326">
    <property type="entry name" value="ABC_tran_CTD"/>
    <property type="match status" value="1"/>
</dbReference>
<proteinExistence type="predicted"/>
<keyword evidence="7" id="KW-1185">Reference proteome</keyword>
<dbReference type="InterPro" id="IPR050611">
    <property type="entry name" value="ABCF"/>
</dbReference>
<dbReference type="SUPFAM" id="SSF52540">
    <property type="entry name" value="P-loop containing nucleoside triphosphate hydrolases"/>
    <property type="match status" value="2"/>
</dbReference>
<dbReference type="CDD" id="cd03221">
    <property type="entry name" value="ABCF_EF-3"/>
    <property type="match status" value="2"/>
</dbReference>
<keyword evidence="3 6" id="KW-0067">ATP-binding</keyword>
<accession>A0ABS0AXI0</accession>
<keyword evidence="1" id="KW-0677">Repeat</keyword>
<evidence type="ECO:0000256" key="3">
    <source>
        <dbReference type="ARBA" id="ARBA00022840"/>
    </source>
</evidence>
<keyword evidence="2" id="KW-0547">Nucleotide-binding</keyword>
<name>A0ABS0AXI0_9BACT</name>
<dbReference type="InterPro" id="IPR032781">
    <property type="entry name" value="ABC_tran_Xtn"/>
</dbReference>
<feature type="domain" description="ABC transporter" evidence="5">
    <location>
        <begin position="321"/>
        <end position="535"/>
    </location>
</feature>
<dbReference type="GO" id="GO:0005524">
    <property type="term" value="F:ATP binding"/>
    <property type="evidence" value="ECO:0007669"/>
    <property type="project" value="UniProtKB-KW"/>
</dbReference>
<gene>
    <name evidence="6" type="ORF">NEPTK9_000343</name>
</gene>
<dbReference type="InterPro" id="IPR027417">
    <property type="entry name" value="P-loop_NTPase"/>
</dbReference>
<evidence type="ECO:0000256" key="4">
    <source>
        <dbReference type="SAM" id="Coils"/>
    </source>
</evidence>
<evidence type="ECO:0000313" key="7">
    <source>
        <dbReference type="Proteomes" id="UP001194714"/>
    </source>
</evidence>
<comment type="caution">
    <text evidence="6">The sequence shown here is derived from an EMBL/GenBank/DDBJ whole genome shotgun (WGS) entry which is preliminary data.</text>
</comment>